<dbReference type="PANTHER" id="PTHR46169:SF15">
    <property type="entry name" value="INNER CENTROMERE PROTEIN A-LIKE ISOFORM X1-RELATED"/>
    <property type="match status" value="1"/>
</dbReference>
<evidence type="ECO:0000313" key="2">
    <source>
        <dbReference type="EMBL" id="KNF04639.1"/>
    </source>
</evidence>
<protein>
    <recommendedName>
        <fullName evidence="1">HAT C-terminal dimerisation domain-containing protein</fullName>
    </recommendedName>
</protein>
<sequence>MMMRASEEEESDRYTSNSCKESLAKFRAVAKKLKYSPNSKAEFIDICRDKGCKTPHNVERDVRTRWNSTLIQVNSIVRCEVAILDWQRHKRHGIDRKFYLDQSDFDLARDLANILNLFYEVTLRISGSGSARLSNVVVFIDEITEHLSTAISGSEYPPALKNACRIGLKITNKYYSLTDASPLYRIAIVLHPSFRDEYFKLLKWEPKWIAKAIRLTREMWITFYKPAPIDATPSSSLTKSSKPKSHMLAGLSGAAAARGGHCSSDPLDVWLAGGLILEEGEPVNPLKWWIREKKAGNTHGGLLRMALDVLSCPATSVDVERAFSFGRDYVAPRRHRLSAQSLSRGMAVAFYSKNGMIQDGTLAKWKQAIQEAKKIDSKGKGKSKVIVVDED</sequence>
<dbReference type="InterPro" id="IPR052717">
    <property type="entry name" value="Vacuolar_transposase_reg"/>
</dbReference>
<dbReference type="InterPro" id="IPR008906">
    <property type="entry name" value="HATC_C_dom"/>
</dbReference>
<organism evidence="2 3">
    <name type="scientific">Puccinia striiformis f. sp. tritici PST-78</name>
    <dbReference type="NCBI Taxonomy" id="1165861"/>
    <lineage>
        <taxon>Eukaryota</taxon>
        <taxon>Fungi</taxon>
        <taxon>Dikarya</taxon>
        <taxon>Basidiomycota</taxon>
        <taxon>Pucciniomycotina</taxon>
        <taxon>Pucciniomycetes</taxon>
        <taxon>Pucciniales</taxon>
        <taxon>Pucciniaceae</taxon>
        <taxon>Puccinia</taxon>
    </lineage>
</organism>
<dbReference type="AlphaFoldDB" id="A0A0L0VZB6"/>
<evidence type="ECO:0000313" key="3">
    <source>
        <dbReference type="Proteomes" id="UP000054564"/>
    </source>
</evidence>
<gene>
    <name evidence="2" type="ORF">PSTG_02126</name>
</gene>
<evidence type="ECO:0000259" key="1">
    <source>
        <dbReference type="Pfam" id="PF05699"/>
    </source>
</evidence>
<dbReference type="InterPro" id="IPR012337">
    <property type="entry name" value="RNaseH-like_sf"/>
</dbReference>
<keyword evidence="3" id="KW-1185">Reference proteome</keyword>
<dbReference type="PANTHER" id="PTHR46169">
    <property type="entry name" value="DNA REPLICATION-RELATED ELEMENT FACTOR, ISOFORM A"/>
    <property type="match status" value="1"/>
</dbReference>
<dbReference type="GO" id="GO:0006357">
    <property type="term" value="P:regulation of transcription by RNA polymerase II"/>
    <property type="evidence" value="ECO:0007669"/>
    <property type="project" value="TreeGrafter"/>
</dbReference>
<dbReference type="GO" id="GO:0005634">
    <property type="term" value="C:nucleus"/>
    <property type="evidence" value="ECO:0007669"/>
    <property type="project" value="TreeGrafter"/>
</dbReference>
<dbReference type="Proteomes" id="UP000054564">
    <property type="component" value="Unassembled WGS sequence"/>
</dbReference>
<dbReference type="Pfam" id="PF05699">
    <property type="entry name" value="Dimer_Tnp_hAT"/>
    <property type="match status" value="1"/>
</dbReference>
<dbReference type="OrthoDB" id="2505882at2759"/>
<accession>A0A0L0VZB6</accession>
<dbReference type="EMBL" id="AJIL01000011">
    <property type="protein sequence ID" value="KNF04639.1"/>
    <property type="molecule type" value="Genomic_DNA"/>
</dbReference>
<comment type="caution">
    <text evidence="2">The sequence shown here is derived from an EMBL/GenBank/DDBJ whole genome shotgun (WGS) entry which is preliminary data.</text>
</comment>
<proteinExistence type="predicted"/>
<feature type="domain" description="HAT C-terminal dimerisation" evidence="1">
    <location>
        <begin position="277"/>
        <end position="343"/>
    </location>
</feature>
<reference evidence="3" key="1">
    <citation type="submission" date="2014-03" db="EMBL/GenBank/DDBJ databases">
        <title>The Genome Sequence of Puccinia striiformis f. sp. tritici PST-78.</title>
        <authorList>
            <consortium name="The Broad Institute Genome Sequencing Platform"/>
            <person name="Cuomo C."/>
            <person name="Hulbert S."/>
            <person name="Chen X."/>
            <person name="Walker B."/>
            <person name="Young S.K."/>
            <person name="Zeng Q."/>
            <person name="Gargeya S."/>
            <person name="Fitzgerald M."/>
            <person name="Haas B."/>
            <person name="Abouelleil A."/>
            <person name="Alvarado L."/>
            <person name="Arachchi H.M."/>
            <person name="Berlin A.M."/>
            <person name="Chapman S.B."/>
            <person name="Goldberg J."/>
            <person name="Griggs A."/>
            <person name="Gujja S."/>
            <person name="Hansen M."/>
            <person name="Howarth C."/>
            <person name="Imamovic A."/>
            <person name="Larimer J."/>
            <person name="McCowan C."/>
            <person name="Montmayeur A."/>
            <person name="Murphy C."/>
            <person name="Neiman D."/>
            <person name="Pearson M."/>
            <person name="Priest M."/>
            <person name="Roberts A."/>
            <person name="Saif S."/>
            <person name="Shea T."/>
            <person name="Sisk P."/>
            <person name="Sykes S."/>
            <person name="Wortman J."/>
            <person name="Nusbaum C."/>
            <person name="Birren B."/>
        </authorList>
    </citation>
    <scope>NUCLEOTIDE SEQUENCE [LARGE SCALE GENOMIC DNA]</scope>
    <source>
        <strain evidence="3">race PST-78</strain>
    </source>
</reference>
<dbReference type="STRING" id="1165861.A0A0L0VZB6"/>
<dbReference type="GO" id="GO:0046983">
    <property type="term" value="F:protein dimerization activity"/>
    <property type="evidence" value="ECO:0007669"/>
    <property type="project" value="InterPro"/>
</dbReference>
<name>A0A0L0VZB6_9BASI</name>
<dbReference type="SUPFAM" id="SSF53098">
    <property type="entry name" value="Ribonuclease H-like"/>
    <property type="match status" value="1"/>
</dbReference>